<sequence>MFMLIGANLCAVMFLGCSDFYHKDFVHIPSAHNAPKKQKIQKENEIQAMRKGQILKNNRTQILMIVRYMNDISDEFVKNDKGEVFLVEIYSREGKLPANLLTFSLQNVYKNIQSNKVSALNKQELGDFVPDIAYNDVYKVSFDSMGFRGRESLKFIAHIKDIGDISFDFGYTQPKSNLSR</sequence>
<evidence type="ECO:0000313" key="1">
    <source>
        <dbReference type="EMBL" id="TLE03495.1"/>
    </source>
</evidence>
<gene>
    <name evidence="1" type="ORF">LS65_000080</name>
</gene>
<evidence type="ECO:0000313" key="2">
    <source>
        <dbReference type="Proteomes" id="UP000029707"/>
    </source>
</evidence>
<reference evidence="1 2" key="1">
    <citation type="journal article" date="2014" name="Genome Announc.">
        <title>Draft genome sequences of eight enterohepatic helicobacter species isolated from both laboratory and wild rodents.</title>
        <authorList>
            <person name="Sheh A."/>
            <person name="Shen Z."/>
            <person name="Fox J.G."/>
        </authorList>
    </citation>
    <scope>NUCLEOTIDE SEQUENCE [LARGE SCALE GENOMIC DNA]</scope>
    <source>
        <strain evidence="1 2">MIT 01-6451</strain>
    </source>
</reference>
<protein>
    <submittedName>
        <fullName evidence="1">Uncharacterized protein</fullName>
    </submittedName>
</protein>
<proteinExistence type="predicted"/>
<dbReference type="Proteomes" id="UP000029707">
    <property type="component" value="Unassembled WGS sequence"/>
</dbReference>
<organism evidence="1 2">
    <name type="scientific">Helicobacter japonicus</name>
    <dbReference type="NCBI Taxonomy" id="425400"/>
    <lineage>
        <taxon>Bacteria</taxon>
        <taxon>Pseudomonadati</taxon>
        <taxon>Campylobacterota</taxon>
        <taxon>Epsilonproteobacteria</taxon>
        <taxon>Campylobacterales</taxon>
        <taxon>Helicobacteraceae</taxon>
        <taxon>Helicobacter</taxon>
    </lineage>
</organism>
<name>A0A4U8TUD9_9HELI</name>
<keyword evidence="2" id="KW-1185">Reference proteome</keyword>
<dbReference type="OrthoDB" id="5324565at2"/>
<dbReference type="AlphaFoldDB" id="A0A4U8TUD9"/>
<dbReference type="EMBL" id="JRMQ02000001">
    <property type="protein sequence ID" value="TLE03495.1"/>
    <property type="molecule type" value="Genomic_DNA"/>
</dbReference>
<dbReference type="STRING" id="425400.LS65_07640"/>
<accession>A0A4U8TUD9</accession>
<comment type="caution">
    <text evidence="1">The sequence shown here is derived from an EMBL/GenBank/DDBJ whole genome shotgun (WGS) entry which is preliminary data.</text>
</comment>